<dbReference type="EMBL" id="JXJN01008402">
    <property type="status" value="NOT_ANNOTATED_CDS"/>
    <property type="molecule type" value="Genomic_DNA"/>
</dbReference>
<evidence type="ECO:0000256" key="1">
    <source>
        <dbReference type="SAM" id="SignalP"/>
    </source>
</evidence>
<sequence>MMMMMMMMMMVTTTGLLIFQLCTMTTVVTAAEYWTQQQQPNRLHSKLNRNCLYKYKTLFNNNNDNNNNNNNNNNKIHRWYQTAVTSGLLSQQAKWSMECYLFRIERSLRIAAAVTA</sequence>
<accession>A0A1B0B4Q6</accession>
<keyword evidence="1" id="KW-0732">Signal</keyword>
<evidence type="ECO:0000313" key="3">
    <source>
        <dbReference type="Proteomes" id="UP000092460"/>
    </source>
</evidence>
<dbReference type="EnsemblMetazoa" id="GPPI018768-RA">
    <property type="protein sequence ID" value="GPPI018768-PA"/>
    <property type="gene ID" value="GPPI018768"/>
</dbReference>
<dbReference type="EMBL" id="JXJN01008401">
    <property type="status" value="NOT_ANNOTATED_CDS"/>
    <property type="molecule type" value="Genomic_DNA"/>
</dbReference>
<dbReference type="VEuPathDB" id="VectorBase:GPPI018768"/>
<dbReference type="Proteomes" id="UP000092460">
    <property type="component" value="Unassembled WGS sequence"/>
</dbReference>
<reference evidence="2" key="2">
    <citation type="submission" date="2020-05" db="UniProtKB">
        <authorList>
            <consortium name="EnsemblMetazoa"/>
        </authorList>
    </citation>
    <scope>IDENTIFICATION</scope>
    <source>
        <strain evidence="2">IAEA</strain>
    </source>
</reference>
<protein>
    <recommendedName>
        <fullName evidence="4">Secreted protein</fullName>
    </recommendedName>
</protein>
<proteinExistence type="predicted"/>
<evidence type="ECO:0008006" key="4">
    <source>
        <dbReference type="Google" id="ProtNLM"/>
    </source>
</evidence>
<reference evidence="3" key="1">
    <citation type="submission" date="2015-01" db="EMBL/GenBank/DDBJ databases">
        <authorList>
            <person name="Aksoy S."/>
            <person name="Warren W."/>
            <person name="Wilson R.K."/>
        </authorList>
    </citation>
    <scope>NUCLEOTIDE SEQUENCE [LARGE SCALE GENOMIC DNA]</scope>
    <source>
        <strain evidence="3">IAEA</strain>
    </source>
</reference>
<organism evidence="2 3">
    <name type="scientific">Glossina palpalis gambiensis</name>
    <dbReference type="NCBI Taxonomy" id="67801"/>
    <lineage>
        <taxon>Eukaryota</taxon>
        <taxon>Metazoa</taxon>
        <taxon>Ecdysozoa</taxon>
        <taxon>Arthropoda</taxon>
        <taxon>Hexapoda</taxon>
        <taxon>Insecta</taxon>
        <taxon>Pterygota</taxon>
        <taxon>Neoptera</taxon>
        <taxon>Endopterygota</taxon>
        <taxon>Diptera</taxon>
        <taxon>Brachycera</taxon>
        <taxon>Muscomorpha</taxon>
        <taxon>Hippoboscoidea</taxon>
        <taxon>Glossinidae</taxon>
        <taxon>Glossina</taxon>
    </lineage>
</organism>
<feature type="chain" id="PRO_5008404488" description="Secreted protein" evidence="1">
    <location>
        <begin position="31"/>
        <end position="116"/>
    </location>
</feature>
<evidence type="ECO:0000313" key="2">
    <source>
        <dbReference type="EnsemblMetazoa" id="GPPI018768-PA"/>
    </source>
</evidence>
<name>A0A1B0B4Q6_9MUSC</name>
<feature type="signal peptide" evidence="1">
    <location>
        <begin position="1"/>
        <end position="30"/>
    </location>
</feature>
<dbReference type="AlphaFoldDB" id="A0A1B0B4Q6"/>
<keyword evidence="3" id="KW-1185">Reference proteome</keyword>